<organism evidence="1 2">
    <name type="scientific">Frateuria terrea</name>
    <dbReference type="NCBI Taxonomy" id="529704"/>
    <lineage>
        <taxon>Bacteria</taxon>
        <taxon>Pseudomonadati</taxon>
        <taxon>Pseudomonadota</taxon>
        <taxon>Gammaproteobacteria</taxon>
        <taxon>Lysobacterales</taxon>
        <taxon>Rhodanobacteraceae</taxon>
        <taxon>Frateuria</taxon>
    </lineage>
</organism>
<proteinExistence type="predicted"/>
<dbReference type="OrthoDB" id="9791537at2"/>
<dbReference type="EMBL" id="FNYC01000012">
    <property type="protein sequence ID" value="SEJ55148.1"/>
    <property type="molecule type" value="Genomic_DNA"/>
</dbReference>
<gene>
    <name evidence="1" type="ORF">SAMN04487997_0186</name>
</gene>
<sequence>MGTAPKLQSIKEFRRARLAALLDKHGKTELSRLVDISADYLWQMGKGRGGSARGVSDANAAKIEAALGKPAGWMDGEESAPLSQSQPLLLDPVMLAETHRTLRELEEERGRTFFLEDESDAARFVQLYQERAALPKHPSQEDWVQFGRKLAVIAARG</sequence>
<dbReference type="Proteomes" id="UP000199420">
    <property type="component" value="Unassembled WGS sequence"/>
</dbReference>
<protein>
    <submittedName>
        <fullName evidence="1">Uncharacterized protein</fullName>
    </submittedName>
</protein>
<evidence type="ECO:0000313" key="2">
    <source>
        <dbReference type="Proteomes" id="UP000199420"/>
    </source>
</evidence>
<reference evidence="1 2" key="1">
    <citation type="submission" date="2016-10" db="EMBL/GenBank/DDBJ databases">
        <authorList>
            <person name="de Groot N.N."/>
        </authorList>
    </citation>
    <scope>NUCLEOTIDE SEQUENCE [LARGE SCALE GENOMIC DNA]</scope>
    <source>
        <strain evidence="1 2">DSM 26515</strain>
    </source>
</reference>
<accession>A0A1H6ZPG2</accession>
<dbReference type="RefSeq" id="WP_091336857.1">
    <property type="nucleotide sequence ID" value="NZ_FNYC01000012.1"/>
</dbReference>
<dbReference type="STRING" id="529704.SAMN02927913_2204"/>
<evidence type="ECO:0000313" key="1">
    <source>
        <dbReference type="EMBL" id="SEJ55148.1"/>
    </source>
</evidence>
<dbReference type="AlphaFoldDB" id="A0A1H6ZPG2"/>
<name>A0A1H6ZPG2_9GAMM</name>
<keyword evidence="2" id="KW-1185">Reference proteome</keyword>